<keyword evidence="2" id="KW-0547">Nucleotide-binding</keyword>
<dbReference type="SUPFAM" id="SSF52540">
    <property type="entry name" value="P-loop containing nucleoside triphosphate hydrolases"/>
    <property type="match status" value="1"/>
</dbReference>
<dbReference type="GO" id="GO:0005634">
    <property type="term" value="C:nucleus"/>
    <property type="evidence" value="ECO:0007669"/>
    <property type="project" value="TreeGrafter"/>
</dbReference>
<evidence type="ECO:0000259" key="10">
    <source>
        <dbReference type="PROSITE" id="PS51194"/>
    </source>
</evidence>
<feature type="domain" description="Helicase C-terminal" evidence="10">
    <location>
        <begin position="247"/>
        <end position="394"/>
    </location>
</feature>
<dbReference type="EMBL" id="LN483249">
    <property type="protein sequence ID" value="CDZ97904.1"/>
    <property type="molecule type" value="Genomic_DNA"/>
</dbReference>
<dbReference type="FunFam" id="3.40.50.300:FF:001389">
    <property type="entry name" value="ATP-dependent DNA helicase RecQ"/>
    <property type="match status" value="1"/>
</dbReference>
<dbReference type="Pfam" id="PF00270">
    <property type="entry name" value="DEAD"/>
    <property type="match status" value="1"/>
</dbReference>
<dbReference type="InterPro" id="IPR014001">
    <property type="entry name" value="Helicase_ATP-bd"/>
</dbReference>
<dbReference type="GO" id="GO:0016787">
    <property type="term" value="F:hydrolase activity"/>
    <property type="evidence" value="ECO:0007669"/>
    <property type="project" value="UniProtKB-KW"/>
</dbReference>
<reference evidence="11" key="1">
    <citation type="submission" date="2014-08" db="EMBL/GenBank/DDBJ databases">
        <authorList>
            <person name="Sharma Rahul"/>
            <person name="Thines Marco"/>
        </authorList>
    </citation>
    <scope>NUCLEOTIDE SEQUENCE</scope>
</reference>
<dbReference type="InterPro" id="IPR027417">
    <property type="entry name" value="P-loop_NTPase"/>
</dbReference>
<dbReference type="EC" id="5.6.2.4" evidence="7"/>
<feature type="region of interest" description="Disordered" evidence="8">
    <location>
        <begin position="695"/>
        <end position="729"/>
    </location>
</feature>
<dbReference type="InterPro" id="IPR011545">
    <property type="entry name" value="DEAD/DEAH_box_helicase_dom"/>
</dbReference>
<keyword evidence="4 11" id="KW-0347">Helicase</keyword>
<keyword evidence="5" id="KW-0067">ATP-binding</keyword>
<evidence type="ECO:0000256" key="3">
    <source>
        <dbReference type="ARBA" id="ARBA00022801"/>
    </source>
</evidence>
<evidence type="ECO:0000256" key="1">
    <source>
        <dbReference type="ARBA" id="ARBA00005446"/>
    </source>
</evidence>
<dbReference type="InterPro" id="IPR036388">
    <property type="entry name" value="WH-like_DNA-bd_sf"/>
</dbReference>
<feature type="compositionally biased region" description="Polar residues" evidence="8">
    <location>
        <begin position="695"/>
        <end position="705"/>
    </location>
</feature>
<sequence length="729" mass="80948">MSDDEFDVLEFSENDLAAIDHLMTKHSSIIQAEKVLHNVFGYSEFRLLQLQVVEQLLVQKKSALVLFPTGGGKSLCFQVPALCMPGLTIVVSPLISLMKDQVDTLRQKGVAAAQLDSTLTWEESNQVKDSIRNGSLKILYVAPERLSNEGFHELIADVHVSCVAVDESHCVSEWGASFRPEYLKVARFVKEIKADIVLCLTATATPEVAKDICEEFDIDYNSGVFKTAVFRPNLNLKVLQANSLDDKIAQIVPILRSRTGPAIIYVSLQRNCQEVADLLNSAGIPGARCYHGGLTVDQKKAEQELFMQGRDLIVVATIAFGMGVDKSNIRIVAHFNFCQSLESYSQEVGRAGRDGFPSDCYLFLHNPDLAVMEGFARGDTPSRRSVHSWLTEMCALGDNPCDPGVISISGYRQSADHDLRPTQLGIMNAQLELDYKYIRSLTPGYLEYAIQATSSQGWAEVIADRSHEAILIRKRWKVGKVWHTIDINSTARQGDVSRSVIQKRINRWEINGWVRCKVAQVCNRFAIVKPLPSDREEIEMLADKIYDLAVRREEKDLARIHKVVEMAVGKSCIPQFLSKHFGDAIGPCGNCTPCTTGRATNFPRPLFSTNIAPPSAAKIKAVLDHNPVRDDPRFLAKYAFGITSPRVRELKLSKHPTFGSLDDCLFEDILKAFTIQCDACFSTPYLRRKPSVVSSSQLKFGSKSGSELGKIKTETKAGAKHSGKPYARS</sequence>
<dbReference type="Gene3D" id="3.40.50.300">
    <property type="entry name" value="P-loop containing nucleotide triphosphate hydrolases"/>
    <property type="match status" value="2"/>
</dbReference>
<dbReference type="InterPro" id="IPR004589">
    <property type="entry name" value="DNA_helicase_ATP-dep_RecQ"/>
</dbReference>
<organism evidence="11">
    <name type="scientific">Phaffia rhodozyma</name>
    <name type="common">Yeast</name>
    <name type="synonym">Xanthophyllomyces dendrorhous</name>
    <dbReference type="NCBI Taxonomy" id="264483"/>
    <lineage>
        <taxon>Eukaryota</taxon>
        <taxon>Fungi</taxon>
        <taxon>Dikarya</taxon>
        <taxon>Basidiomycota</taxon>
        <taxon>Agaricomycotina</taxon>
        <taxon>Tremellomycetes</taxon>
        <taxon>Cystofilobasidiales</taxon>
        <taxon>Mrakiaceae</taxon>
        <taxon>Phaffia</taxon>
    </lineage>
</organism>
<comment type="catalytic activity">
    <reaction evidence="6">
        <text>Couples ATP hydrolysis with the unwinding of duplex DNA by translocating in the 3'-5' direction.</text>
        <dbReference type="EC" id="5.6.2.4"/>
    </reaction>
</comment>
<evidence type="ECO:0000256" key="7">
    <source>
        <dbReference type="ARBA" id="ARBA00034808"/>
    </source>
</evidence>
<dbReference type="Gene3D" id="1.10.10.10">
    <property type="entry name" value="Winged helix-like DNA-binding domain superfamily/Winged helix DNA-binding domain"/>
    <property type="match status" value="1"/>
</dbReference>
<evidence type="ECO:0000313" key="11">
    <source>
        <dbReference type="EMBL" id="CDZ97904.1"/>
    </source>
</evidence>
<dbReference type="SMART" id="SM00490">
    <property type="entry name" value="HELICc"/>
    <property type="match status" value="1"/>
</dbReference>
<dbReference type="Pfam" id="PF00271">
    <property type="entry name" value="Helicase_C"/>
    <property type="match status" value="1"/>
</dbReference>
<name>A0A0F7SKF1_PHARH</name>
<dbReference type="GO" id="GO:0000724">
    <property type="term" value="P:double-strand break repair via homologous recombination"/>
    <property type="evidence" value="ECO:0007669"/>
    <property type="project" value="TreeGrafter"/>
</dbReference>
<evidence type="ECO:0000259" key="9">
    <source>
        <dbReference type="PROSITE" id="PS51192"/>
    </source>
</evidence>
<evidence type="ECO:0000256" key="2">
    <source>
        <dbReference type="ARBA" id="ARBA00022741"/>
    </source>
</evidence>
<evidence type="ECO:0000256" key="6">
    <source>
        <dbReference type="ARBA" id="ARBA00034617"/>
    </source>
</evidence>
<dbReference type="NCBIfam" id="TIGR00614">
    <property type="entry name" value="recQ_fam"/>
    <property type="match status" value="1"/>
</dbReference>
<dbReference type="PROSITE" id="PS51194">
    <property type="entry name" value="HELICASE_CTER"/>
    <property type="match status" value="1"/>
</dbReference>
<dbReference type="GO" id="GO:0005694">
    <property type="term" value="C:chromosome"/>
    <property type="evidence" value="ECO:0007669"/>
    <property type="project" value="TreeGrafter"/>
</dbReference>
<protein>
    <recommendedName>
        <fullName evidence="7">DNA 3'-5' helicase</fullName>
        <ecNumber evidence="7">5.6.2.4</ecNumber>
    </recommendedName>
</protein>
<evidence type="ECO:0000256" key="5">
    <source>
        <dbReference type="ARBA" id="ARBA00022840"/>
    </source>
</evidence>
<dbReference type="InterPro" id="IPR001650">
    <property type="entry name" value="Helicase_C-like"/>
</dbReference>
<keyword evidence="3" id="KW-0378">Hydrolase</keyword>
<proteinExistence type="inferred from homology"/>
<evidence type="ECO:0000256" key="8">
    <source>
        <dbReference type="SAM" id="MobiDB-lite"/>
    </source>
</evidence>
<dbReference type="SMART" id="SM00487">
    <property type="entry name" value="DEXDc"/>
    <property type="match status" value="1"/>
</dbReference>
<dbReference type="AlphaFoldDB" id="A0A0F7SKF1"/>
<dbReference type="GO" id="GO:0005737">
    <property type="term" value="C:cytoplasm"/>
    <property type="evidence" value="ECO:0007669"/>
    <property type="project" value="TreeGrafter"/>
</dbReference>
<dbReference type="PROSITE" id="PS51192">
    <property type="entry name" value="HELICASE_ATP_BIND_1"/>
    <property type="match status" value="1"/>
</dbReference>
<evidence type="ECO:0000256" key="4">
    <source>
        <dbReference type="ARBA" id="ARBA00022806"/>
    </source>
</evidence>
<comment type="similarity">
    <text evidence="1">Belongs to the helicase family. RecQ subfamily.</text>
</comment>
<dbReference type="GO" id="GO:0043138">
    <property type="term" value="F:3'-5' DNA helicase activity"/>
    <property type="evidence" value="ECO:0007669"/>
    <property type="project" value="UniProtKB-EC"/>
</dbReference>
<dbReference type="PANTHER" id="PTHR13710:SF120">
    <property type="entry name" value="BIFUNCTIONAL 3'-5' EXONUCLEASE_ATP-DEPENDENT HELICASE WRN"/>
    <property type="match status" value="1"/>
</dbReference>
<dbReference type="CDD" id="cd17920">
    <property type="entry name" value="DEXHc_RecQ"/>
    <property type="match status" value="1"/>
</dbReference>
<dbReference type="PANTHER" id="PTHR13710">
    <property type="entry name" value="DNA HELICASE RECQ FAMILY MEMBER"/>
    <property type="match status" value="1"/>
</dbReference>
<feature type="domain" description="Helicase ATP-binding" evidence="9">
    <location>
        <begin position="54"/>
        <end position="222"/>
    </location>
</feature>
<dbReference type="GO" id="GO:0009378">
    <property type="term" value="F:four-way junction helicase activity"/>
    <property type="evidence" value="ECO:0007669"/>
    <property type="project" value="TreeGrafter"/>
</dbReference>
<dbReference type="GO" id="GO:0005524">
    <property type="term" value="F:ATP binding"/>
    <property type="evidence" value="ECO:0007669"/>
    <property type="project" value="UniProtKB-KW"/>
</dbReference>
<dbReference type="GO" id="GO:0003676">
    <property type="term" value="F:nucleic acid binding"/>
    <property type="evidence" value="ECO:0007669"/>
    <property type="project" value="InterPro"/>
</dbReference>
<accession>A0A0F7SKF1</accession>